<keyword evidence="2" id="KW-1185">Reference proteome</keyword>
<protein>
    <submittedName>
        <fullName evidence="1">Uncharacterized protein</fullName>
    </submittedName>
</protein>
<dbReference type="Proteomes" id="UP000422644">
    <property type="component" value="Chromosome"/>
</dbReference>
<accession>A0A510JYP5</accession>
<reference evidence="1 2" key="1">
    <citation type="submission" date="2019-07" db="EMBL/GenBank/DDBJ databases">
        <title>Complete Genome Sequence of Leptotrichia trevisanii Strain JMUB3870.</title>
        <authorList>
            <person name="Watanabe S."/>
            <person name="Cui L."/>
        </authorList>
    </citation>
    <scope>NUCLEOTIDE SEQUENCE [LARGE SCALE GENOMIC DNA]</scope>
    <source>
        <strain evidence="1 2">JMUB3870</strain>
    </source>
</reference>
<proteinExistence type="predicted"/>
<evidence type="ECO:0000313" key="1">
    <source>
        <dbReference type="EMBL" id="BBM44117.1"/>
    </source>
</evidence>
<organism evidence="1 2">
    <name type="scientific">Leptotrichia trevisanii</name>
    <dbReference type="NCBI Taxonomy" id="109328"/>
    <lineage>
        <taxon>Bacteria</taxon>
        <taxon>Fusobacteriati</taxon>
        <taxon>Fusobacteriota</taxon>
        <taxon>Fusobacteriia</taxon>
        <taxon>Fusobacteriales</taxon>
        <taxon>Leptotrichiaceae</taxon>
        <taxon>Leptotrichia</taxon>
    </lineage>
</organism>
<dbReference type="EMBL" id="AP019831">
    <property type="protein sequence ID" value="BBM44117.1"/>
    <property type="molecule type" value="Genomic_DNA"/>
</dbReference>
<sequence>MAIKKELLAKGFRFIKGRIPEKAVLEKIYDYSEEGRKNENISRTLKF</sequence>
<dbReference type="AlphaFoldDB" id="A0A510JYP5"/>
<gene>
    <name evidence="1" type="ORF">JMUB3870_0224</name>
</gene>
<evidence type="ECO:0000313" key="2">
    <source>
        <dbReference type="Proteomes" id="UP000422644"/>
    </source>
</evidence>
<name>A0A510JYP5_9FUSO</name>
<dbReference type="RefSeq" id="WP_155282334.1">
    <property type="nucleotide sequence ID" value="NZ_AP019831.1"/>
</dbReference>